<dbReference type="PANTHER" id="PTHR43333:SF1">
    <property type="entry name" value="D-ISOMER SPECIFIC 2-HYDROXYACID DEHYDROGENASE NAD-BINDING DOMAIN-CONTAINING PROTEIN"/>
    <property type="match status" value="1"/>
</dbReference>
<reference evidence="4" key="1">
    <citation type="submission" date="2018-05" db="EMBL/GenBank/DDBJ databases">
        <authorList>
            <person name="Lanie J.A."/>
            <person name="Ng W.-L."/>
            <person name="Kazmierczak K.M."/>
            <person name="Andrzejewski T.M."/>
            <person name="Davidsen T.M."/>
            <person name="Wayne K.J."/>
            <person name="Tettelin H."/>
            <person name="Glass J.I."/>
            <person name="Rusch D."/>
            <person name="Podicherti R."/>
            <person name="Tsui H.-C.T."/>
            <person name="Winkler M.E."/>
        </authorList>
    </citation>
    <scope>NUCLEOTIDE SEQUENCE</scope>
</reference>
<gene>
    <name evidence="4" type="ORF">METZ01_LOCUS6316</name>
</gene>
<evidence type="ECO:0000256" key="2">
    <source>
        <dbReference type="ARBA" id="ARBA00023027"/>
    </source>
</evidence>
<dbReference type="GO" id="GO:0016491">
    <property type="term" value="F:oxidoreductase activity"/>
    <property type="evidence" value="ECO:0007669"/>
    <property type="project" value="UniProtKB-KW"/>
</dbReference>
<dbReference type="EMBL" id="UINC01000333">
    <property type="protein sequence ID" value="SUZ53462.1"/>
    <property type="molecule type" value="Genomic_DNA"/>
</dbReference>
<feature type="domain" description="D-isomer specific 2-hydroxyacid dehydrogenase NAD-binding" evidence="3">
    <location>
        <begin position="252"/>
        <end position="430"/>
    </location>
</feature>
<dbReference type="CDD" id="cd05300">
    <property type="entry name" value="2-Hacid_dh_1"/>
    <property type="match status" value="1"/>
</dbReference>
<evidence type="ECO:0000256" key="1">
    <source>
        <dbReference type="ARBA" id="ARBA00023002"/>
    </source>
</evidence>
<dbReference type="Gene3D" id="3.40.50.720">
    <property type="entry name" value="NAD(P)-binding Rossmann-like Domain"/>
    <property type="match status" value="2"/>
</dbReference>
<dbReference type="PANTHER" id="PTHR43333">
    <property type="entry name" value="2-HACID_DH_C DOMAIN-CONTAINING PROTEIN"/>
    <property type="match status" value="1"/>
</dbReference>
<dbReference type="GO" id="GO:0051287">
    <property type="term" value="F:NAD binding"/>
    <property type="evidence" value="ECO:0007669"/>
    <property type="project" value="InterPro"/>
</dbReference>
<dbReference type="SUPFAM" id="SSF51735">
    <property type="entry name" value="NAD(P)-binding Rossmann-fold domains"/>
    <property type="match status" value="1"/>
</dbReference>
<dbReference type="AlphaFoldDB" id="A0A381NFU5"/>
<keyword evidence="1" id="KW-0560">Oxidoreductase</keyword>
<dbReference type="InterPro" id="IPR006140">
    <property type="entry name" value="D-isomer_DH_NAD-bd"/>
</dbReference>
<proteinExistence type="predicted"/>
<protein>
    <recommendedName>
        <fullName evidence="3">D-isomer specific 2-hydroxyacid dehydrogenase NAD-binding domain-containing protein</fullName>
    </recommendedName>
</protein>
<sequence>MRKVSCLERSTQFHTTKGPELRVNEDISLCVDTRLKLGPRLRKLLVRDQLGENMTTAKIFMIRIRSAIGVLSLAGVTCLVACSNEEQTTPGLDNYRLENYADLSPEDFVQKFNLRESDVAVRDLPGWAPLKKVVVEMPGNEPWENRFERLEFLRERAPDVEFIPVKNLSDAIERGVLADAQATIGLGCGPSTVDAIGPDVRWIQSGSVGLDRCFNTIGEEAERMQNILRERNILVSSIRDMTKHAIAQHSFTIMLSLIGGMDIHAERQRQHIWGRTTTDVVRDKNLDVEFQDLTLLVVGLGSLGTEVGRLAHALGMRVIATRNTSRSGPDFVDYVGLSDEMFDLANQADIVFAAVPPTPATLGLFDMKFFEAMKESAYFVSIARLGVVNWEDLKMALKSEKIAGFGTDDLPQDDFELWDLPRVIMTPHVSDYSPRYRDNQYVFYRENLRRYMAGEKLLNLIDIQRGY</sequence>
<evidence type="ECO:0000313" key="4">
    <source>
        <dbReference type="EMBL" id="SUZ53462.1"/>
    </source>
</evidence>
<evidence type="ECO:0000259" key="3">
    <source>
        <dbReference type="Pfam" id="PF02826"/>
    </source>
</evidence>
<accession>A0A381NFU5</accession>
<dbReference type="InterPro" id="IPR036291">
    <property type="entry name" value="NAD(P)-bd_dom_sf"/>
</dbReference>
<organism evidence="4">
    <name type="scientific">marine metagenome</name>
    <dbReference type="NCBI Taxonomy" id="408172"/>
    <lineage>
        <taxon>unclassified sequences</taxon>
        <taxon>metagenomes</taxon>
        <taxon>ecological metagenomes</taxon>
    </lineage>
</organism>
<keyword evidence="2" id="KW-0520">NAD</keyword>
<dbReference type="Pfam" id="PF02826">
    <property type="entry name" value="2-Hacid_dh_C"/>
    <property type="match status" value="1"/>
</dbReference>
<name>A0A381NFU5_9ZZZZ</name>